<gene>
    <name evidence="1" type="primary">lgt</name>
    <name evidence="1" type="ORF">E5331_14135</name>
</gene>
<accession>A0AC61RFW4</accession>
<proteinExistence type="predicted"/>
<name>A0AC61RFW4_9BACT</name>
<reference evidence="1" key="1">
    <citation type="submission" date="2019-04" db="EMBL/GenBank/DDBJ databases">
        <title>Microbes associate with the intestines of laboratory mice.</title>
        <authorList>
            <person name="Navarre W."/>
            <person name="Wong E."/>
            <person name="Huang K."/>
            <person name="Tropini C."/>
            <person name="Ng K."/>
            <person name="Yu B."/>
        </authorList>
    </citation>
    <scope>NUCLEOTIDE SEQUENCE</scope>
    <source>
        <strain evidence="1">NM04_E33</strain>
    </source>
</reference>
<dbReference type="EMBL" id="SRYB01000023">
    <property type="protein sequence ID" value="TGY77580.1"/>
    <property type="molecule type" value="Genomic_DNA"/>
</dbReference>
<evidence type="ECO:0000313" key="1">
    <source>
        <dbReference type="EMBL" id="TGY77580.1"/>
    </source>
</evidence>
<comment type="caution">
    <text evidence="1">The sequence shown here is derived from an EMBL/GenBank/DDBJ whole genome shotgun (WGS) entry which is preliminary data.</text>
</comment>
<evidence type="ECO:0000313" key="2">
    <source>
        <dbReference type="Proteomes" id="UP000306319"/>
    </source>
</evidence>
<organism evidence="1 2">
    <name type="scientific">Lepagella muris</name>
    <dbReference type="NCBI Taxonomy" id="3032870"/>
    <lineage>
        <taxon>Bacteria</taxon>
        <taxon>Pseudomonadati</taxon>
        <taxon>Bacteroidota</taxon>
        <taxon>Bacteroidia</taxon>
        <taxon>Bacteroidales</taxon>
        <taxon>Muribaculaceae</taxon>
        <taxon>Lepagella</taxon>
    </lineage>
</organism>
<keyword evidence="2" id="KW-1185">Reference proteome</keyword>
<sequence>MLDFITWNADPILFSLGPISVRWYGLAFAVGFILGYNIMAKMFRHEGAPEKWLGILLAYIVVATIVGSRLGHVFFYEWGYYSQHPAEIFKIWNGGLASHGGTIANIIAVFLFSFFVSKKPASWTFDKLVIPVALVASLIRFGNLMNSEIYGGPTDLPWGFIFLRDGETVPKHPTQIYEALCYLLLFCLLMWMYWKKNAEERPYLITGIFFIGIFLPRFLIEYIKNVQVASEYEMIATYGINMGQLLSIPFILLGIGLVIWAMSHPRQHWTFPNKFAEEIEAERPAYGRYRKQ</sequence>
<dbReference type="Proteomes" id="UP000306319">
    <property type="component" value="Unassembled WGS sequence"/>
</dbReference>
<keyword evidence="1" id="KW-0808">Transferase</keyword>
<protein>
    <submittedName>
        <fullName evidence="1">Prolipoprotein diacylglyceryl transferase</fullName>
    </submittedName>
</protein>